<dbReference type="Pfam" id="PF03747">
    <property type="entry name" value="ADP_ribosyl_GH"/>
    <property type="match status" value="1"/>
</dbReference>
<dbReference type="OrthoDB" id="4871367at2"/>
<dbReference type="GO" id="GO:0016787">
    <property type="term" value="F:hydrolase activity"/>
    <property type="evidence" value="ECO:0007669"/>
    <property type="project" value="UniProtKB-KW"/>
</dbReference>
<comment type="caution">
    <text evidence="1">The sequence shown here is derived from an EMBL/GenBank/DDBJ whole genome shotgun (WGS) entry which is preliminary data.</text>
</comment>
<gene>
    <name evidence="1" type="ORF">E1181_11250</name>
</gene>
<evidence type="ECO:0000313" key="2">
    <source>
        <dbReference type="Proteomes" id="UP000295674"/>
    </source>
</evidence>
<reference evidence="1 2" key="1">
    <citation type="submission" date="2019-03" db="EMBL/GenBank/DDBJ databases">
        <title>Draft genome sequences of novel Actinobacteria.</title>
        <authorList>
            <person name="Sahin N."/>
            <person name="Ay H."/>
            <person name="Saygin H."/>
        </authorList>
    </citation>
    <scope>NUCLEOTIDE SEQUENCE [LARGE SCALE GENOMIC DNA]</scope>
    <source>
        <strain evidence="1 2">16K309</strain>
    </source>
</reference>
<evidence type="ECO:0000313" key="1">
    <source>
        <dbReference type="EMBL" id="TDD06862.1"/>
    </source>
</evidence>
<dbReference type="Proteomes" id="UP000295674">
    <property type="component" value="Unassembled WGS sequence"/>
</dbReference>
<dbReference type="Gene3D" id="1.10.4080.10">
    <property type="entry name" value="ADP-ribosylation/Crystallin J1"/>
    <property type="match status" value="1"/>
</dbReference>
<dbReference type="InterPro" id="IPR005502">
    <property type="entry name" value="Ribosyl_crysJ1"/>
</dbReference>
<protein>
    <submittedName>
        <fullName evidence="1">ADP-ribosylglycohydrolase family protein</fullName>
    </submittedName>
</protein>
<accession>A0A4R4VMH9</accession>
<keyword evidence="1" id="KW-0378">Hydrolase</keyword>
<organism evidence="1 2">
    <name type="scientific">Saccharopolyspora terrae</name>
    <dbReference type="NCBI Taxonomy" id="2530384"/>
    <lineage>
        <taxon>Bacteria</taxon>
        <taxon>Bacillati</taxon>
        <taxon>Actinomycetota</taxon>
        <taxon>Actinomycetes</taxon>
        <taxon>Pseudonocardiales</taxon>
        <taxon>Pseudonocardiaceae</taxon>
        <taxon>Saccharopolyspora</taxon>
    </lineage>
</organism>
<dbReference type="EMBL" id="SMKS01000014">
    <property type="protein sequence ID" value="TDD06862.1"/>
    <property type="molecule type" value="Genomic_DNA"/>
</dbReference>
<proteinExistence type="predicted"/>
<dbReference type="InterPro" id="IPR036705">
    <property type="entry name" value="Ribosyl_crysJ1_sf"/>
</dbReference>
<name>A0A4R4VMH9_9PSEU</name>
<sequence length="447" mass="49698">MWDERIRPRGWPADSDGRRSRKALLWHTEWTERLEMRKSFPENLDPNLAAALEFAPKARELQWLDPETKEPLTVANTFERHRGAFLAAAIGDAYGAAVNAGAAHRFPWRPIIMLEEDLLIEFVPHNVLLPTAVTQLTAFGLEAIIRAQLASRLQGEDRQPLAEVQHAYQRWLYTQVVGWGQQGRWPECGGPFAAQTAEPDGWLVGDRRLYTRHLPNPGVLETLTNYARTGAPSTLQNPVGRARGGDVLPRAGLGELWAEQPREAFSIGAGLAALTHGHPDDYLAGGVVAQILRLKVKAVPFTMCVGVGLQELERWPGHERTMALVKRAMELIESEYTPMRTAQLRDELGDGSDGASALAISVYVALASDYVREAILLAMNYSPHRSVVGAVSGMFLGAELGVQGVPRSLRAPLQLGEVLDTLFDDFEREVNPEPPRDDEWMRRYPGW</sequence>
<dbReference type="AlphaFoldDB" id="A0A4R4VMH9"/>
<dbReference type="SUPFAM" id="SSF101478">
    <property type="entry name" value="ADP-ribosylglycohydrolase"/>
    <property type="match status" value="1"/>
</dbReference>
<keyword evidence="2" id="KW-1185">Reference proteome</keyword>